<dbReference type="Proteomes" id="UP000033632">
    <property type="component" value="Unassembled WGS sequence"/>
</dbReference>
<dbReference type="STRING" id="443610.VE25_16635"/>
<name>A0A0F5FPG0_9HYPH</name>
<dbReference type="Pfam" id="PF11157">
    <property type="entry name" value="DUF2937"/>
    <property type="match status" value="1"/>
</dbReference>
<keyword evidence="1" id="KW-0812">Transmembrane</keyword>
<dbReference type="PATRIC" id="fig|443610.3.peg.1620"/>
<dbReference type="EMBL" id="JZEX01000138">
    <property type="protein sequence ID" value="KKB10703.1"/>
    <property type="molecule type" value="Genomic_DNA"/>
</dbReference>
<dbReference type="InterPro" id="IPR022584">
    <property type="entry name" value="DUF2937"/>
</dbReference>
<protein>
    <recommendedName>
        <fullName evidence="4">DUF2937 family protein</fullName>
    </recommendedName>
</protein>
<evidence type="ECO:0008006" key="4">
    <source>
        <dbReference type="Google" id="ProtNLM"/>
    </source>
</evidence>
<keyword evidence="1" id="KW-1133">Transmembrane helix</keyword>
<evidence type="ECO:0000313" key="2">
    <source>
        <dbReference type="EMBL" id="KKB10703.1"/>
    </source>
</evidence>
<keyword evidence="3" id="KW-1185">Reference proteome</keyword>
<dbReference type="RefSeq" id="WP_046109772.1">
    <property type="nucleotide sequence ID" value="NZ_JZEX01000138.1"/>
</dbReference>
<organism evidence="2 3">
    <name type="scientific">Devosia geojensis</name>
    <dbReference type="NCBI Taxonomy" id="443610"/>
    <lineage>
        <taxon>Bacteria</taxon>
        <taxon>Pseudomonadati</taxon>
        <taxon>Pseudomonadota</taxon>
        <taxon>Alphaproteobacteria</taxon>
        <taxon>Hyphomicrobiales</taxon>
        <taxon>Devosiaceae</taxon>
        <taxon>Devosia</taxon>
    </lineage>
</organism>
<reference evidence="2 3" key="1">
    <citation type="submission" date="2015-03" db="EMBL/GenBank/DDBJ databases">
        <authorList>
            <person name="Hassan Y.I."/>
            <person name="Lepp D."/>
            <person name="Li X.-Z."/>
            <person name="Zhou T."/>
        </authorList>
    </citation>
    <scope>NUCLEOTIDE SEQUENCE [LARGE SCALE GENOMIC DNA]</scope>
    <source>
        <strain evidence="2 3">BD-c194</strain>
    </source>
</reference>
<comment type="caution">
    <text evidence="2">The sequence shown here is derived from an EMBL/GenBank/DDBJ whole genome shotgun (WGS) entry which is preliminary data.</text>
</comment>
<dbReference type="OrthoDB" id="193051at2"/>
<evidence type="ECO:0000256" key="1">
    <source>
        <dbReference type="SAM" id="Phobius"/>
    </source>
</evidence>
<accession>A0A0F5FPG0</accession>
<gene>
    <name evidence="2" type="ORF">VE25_16635</name>
</gene>
<proteinExistence type="predicted"/>
<feature type="transmembrane region" description="Helical" evidence="1">
    <location>
        <begin position="134"/>
        <end position="156"/>
    </location>
</feature>
<evidence type="ECO:0000313" key="3">
    <source>
        <dbReference type="Proteomes" id="UP000033632"/>
    </source>
</evidence>
<keyword evidence="1" id="KW-0472">Membrane</keyword>
<dbReference type="AlphaFoldDB" id="A0A0F5FPG0"/>
<sequence length="171" mass="18716">MRRAVAMVGGVALATALSQFPEYAQQYTQRLGGAVDELRVIVEDFDRDAAQGGLDRSEALERYGASADAFLAGRGQSMSRTFDRYERLSVALAEIQGADPVERFQNLPLYLDTDIGARTLQAYKPAIPVTPEGFLYAFSGLVLGYLVTSAAFRLVVLPFARRRRGAYGRGI</sequence>